<dbReference type="InterPro" id="IPR007527">
    <property type="entry name" value="Znf_SWIM"/>
</dbReference>
<dbReference type="InterPro" id="IPR006564">
    <property type="entry name" value="Znf_PMZ"/>
</dbReference>
<feature type="domain" description="SWIM-type" evidence="7">
    <location>
        <begin position="367"/>
        <end position="414"/>
    </location>
</feature>
<dbReference type="SMART" id="SM00575">
    <property type="entry name" value="ZnF_PMZ"/>
    <property type="match status" value="1"/>
</dbReference>
<keyword evidence="6" id="KW-0539">Nucleus</keyword>
<evidence type="ECO:0000259" key="7">
    <source>
        <dbReference type="PROSITE" id="PS50966"/>
    </source>
</evidence>
<dbReference type="Pfam" id="PF10551">
    <property type="entry name" value="MULE"/>
    <property type="match status" value="1"/>
</dbReference>
<keyword evidence="4 6" id="KW-0862">Zinc</keyword>
<name>A0AAP0BXH0_9ASPA</name>
<evidence type="ECO:0000256" key="1">
    <source>
        <dbReference type="ARBA" id="ARBA00005889"/>
    </source>
</evidence>
<dbReference type="Proteomes" id="UP001418222">
    <property type="component" value="Unassembled WGS sequence"/>
</dbReference>
<keyword evidence="9" id="KW-1185">Reference proteome</keyword>
<gene>
    <name evidence="8" type="primary">FAR1</name>
    <name evidence="8" type="ORF">KSP39_PZI003167</name>
</gene>
<evidence type="ECO:0000256" key="4">
    <source>
        <dbReference type="ARBA" id="ARBA00022833"/>
    </source>
</evidence>
<dbReference type="InterPro" id="IPR018289">
    <property type="entry name" value="MULE_transposase_dom"/>
</dbReference>
<dbReference type="PANTHER" id="PTHR31669:SF145">
    <property type="entry name" value="PROTEIN FAR1-RELATED SEQUENCE"/>
    <property type="match status" value="1"/>
</dbReference>
<dbReference type="Pfam" id="PF04434">
    <property type="entry name" value="SWIM"/>
    <property type="match status" value="1"/>
</dbReference>
<accession>A0AAP0BXH0</accession>
<dbReference type="EMBL" id="JBBWWQ010000003">
    <property type="protein sequence ID" value="KAK8951769.1"/>
    <property type="molecule type" value="Genomic_DNA"/>
</dbReference>
<reference evidence="8 9" key="1">
    <citation type="journal article" date="2022" name="Nat. Plants">
        <title>Genomes of leafy and leafless Platanthera orchids illuminate the evolution of mycoheterotrophy.</title>
        <authorList>
            <person name="Li M.H."/>
            <person name="Liu K.W."/>
            <person name="Li Z."/>
            <person name="Lu H.C."/>
            <person name="Ye Q.L."/>
            <person name="Zhang D."/>
            <person name="Wang J.Y."/>
            <person name="Li Y.F."/>
            <person name="Zhong Z.M."/>
            <person name="Liu X."/>
            <person name="Yu X."/>
            <person name="Liu D.K."/>
            <person name="Tu X.D."/>
            <person name="Liu B."/>
            <person name="Hao Y."/>
            <person name="Liao X.Y."/>
            <person name="Jiang Y.T."/>
            <person name="Sun W.H."/>
            <person name="Chen J."/>
            <person name="Chen Y.Q."/>
            <person name="Ai Y."/>
            <person name="Zhai J.W."/>
            <person name="Wu S.S."/>
            <person name="Zhou Z."/>
            <person name="Hsiao Y.Y."/>
            <person name="Wu W.L."/>
            <person name="Chen Y.Y."/>
            <person name="Lin Y.F."/>
            <person name="Hsu J.L."/>
            <person name="Li C.Y."/>
            <person name="Wang Z.W."/>
            <person name="Zhao X."/>
            <person name="Zhong W.Y."/>
            <person name="Ma X.K."/>
            <person name="Ma L."/>
            <person name="Huang J."/>
            <person name="Chen G.Z."/>
            <person name="Huang M.Z."/>
            <person name="Huang L."/>
            <person name="Peng D.H."/>
            <person name="Luo Y.B."/>
            <person name="Zou S.Q."/>
            <person name="Chen S.P."/>
            <person name="Lan S."/>
            <person name="Tsai W.C."/>
            <person name="Van de Peer Y."/>
            <person name="Liu Z.J."/>
        </authorList>
    </citation>
    <scope>NUCLEOTIDE SEQUENCE [LARGE SCALE GENOMIC DNA]</scope>
    <source>
        <strain evidence="8">Lor287</strain>
    </source>
</reference>
<dbReference type="GO" id="GO:0006355">
    <property type="term" value="P:regulation of DNA-templated transcription"/>
    <property type="evidence" value="ECO:0007669"/>
    <property type="project" value="UniProtKB-UniRule"/>
</dbReference>
<dbReference type="PANTHER" id="PTHR31669">
    <property type="entry name" value="PROTEIN FAR1-RELATED SEQUENCE 10-RELATED"/>
    <property type="match status" value="1"/>
</dbReference>
<comment type="similarity">
    <text evidence="1 6">Belongs to the FHY3/FAR1 family.</text>
</comment>
<evidence type="ECO:0000256" key="3">
    <source>
        <dbReference type="ARBA" id="ARBA00022771"/>
    </source>
</evidence>
<evidence type="ECO:0000313" key="9">
    <source>
        <dbReference type="Proteomes" id="UP001418222"/>
    </source>
</evidence>
<dbReference type="GO" id="GO:0008270">
    <property type="term" value="F:zinc ion binding"/>
    <property type="evidence" value="ECO:0007669"/>
    <property type="project" value="UniProtKB-UniRule"/>
</dbReference>
<keyword evidence="2 6" id="KW-0479">Metal-binding</keyword>
<evidence type="ECO:0000313" key="8">
    <source>
        <dbReference type="EMBL" id="KAK8951769.1"/>
    </source>
</evidence>
<dbReference type="InterPro" id="IPR031052">
    <property type="entry name" value="FHY3/FAR1"/>
</dbReference>
<evidence type="ECO:0000256" key="2">
    <source>
        <dbReference type="ARBA" id="ARBA00022723"/>
    </source>
</evidence>
<comment type="caution">
    <text evidence="8">The sequence shown here is derived from an EMBL/GenBank/DDBJ whole genome shotgun (WGS) entry which is preliminary data.</text>
</comment>
<dbReference type="AlphaFoldDB" id="A0AAP0BXH0"/>
<comment type="subcellular location">
    <subcellularLocation>
        <location evidence="6">Nucleus</location>
    </subcellularLocation>
</comment>
<dbReference type="GO" id="GO:0005634">
    <property type="term" value="C:nucleus"/>
    <property type="evidence" value="ECO:0007669"/>
    <property type="project" value="UniProtKB-SubCell"/>
</dbReference>
<evidence type="ECO:0000256" key="5">
    <source>
        <dbReference type="PROSITE-ProRule" id="PRU00325"/>
    </source>
</evidence>
<keyword evidence="3 5" id="KW-0863">Zinc-finger</keyword>
<dbReference type="PROSITE" id="PS50966">
    <property type="entry name" value="ZF_SWIM"/>
    <property type="match status" value="1"/>
</dbReference>
<proteinExistence type="inferred from homology"/>
<organism evidence="8 9">
    <name type="scientific">Platanthera zijinensis</name>
    <dbReference type="NCBI Taxonomy" id="2320716"/>
    <lineage>
        <taxon>Eukaryota</taxon>
        <taxon>Viridiplantae</taxon>
        <taxon>Streptophyta</taxon>
        <taxon>Embryophyta</taxon>
        <taxon>Tracheophyta</taxon>
        <taxon>Spermatophyta</taxon>
        <taxon>Magnoliopsida</taxon>
        <taxon>Liliopsida</taxon>
        <taxon>Asparagales</taxon>
        <taxon>Orchidaceae</taxon>
        <taxon>Orchidoideae</taxon>
        <taxon>Orchideae</taxon>
        <taxon>Orchidinae</taxon>
        <taxon>Platanthera</taxon>
    </lineage>
</organism>
<comment type="function">
    <text evidence="6">Putative transcription activator involved in regulating light control of development.</text>
</comment>
<protein>
    <recommendedName>
        <fullName evidence="6">Protein FAR1-RELATED SEQUENCE</fullName>
    </recommendedName>
</protein>
<sequence>MADVLMIPPLSTDNSESIQARIGHDFIMQSVDSKPSRRSKRIKSIPVGDVGATLQYLQKMQDENPSFFYAVQADEVDNLTNFFWADAKSMMDFNYFGDVVCFDTTYKYFGYGRPFAVFIGVNHHKQAVIFGSALLYDESRRSYKWLFDTFKIAMSGKQSKTILTDRSALIAEAIAETMHGTFHRYCVWHIYQNALEHLTQAFHGSKTLASDFSRCLFDYEDEEEFLMAWRTMLETYDLKDNQWLAHLFEERENWALVYGRESFYADMKSIQLKDSLSGELKKYLSPEMELLHFYERYERLIDDLRFAEVQADANASQSVRKLPSMRVLRQAANAYTPAAFKMFEKEFEFYMDCMLYSCGVVGTVSEYKVAMYEKPKDHFVKFDSLDGSIICSCKKFEFVGIPCHHMLKVLDSRNIKDLPPEYILKRWRKDAKVGAFCGIYDFLFDGNPQISSAKRYNYLCCIFSIAASRAAKSLDTYSFIENQSDVLMEQVEQVLRLRPPEITSLITSSRDQVQNSVGSIVAAGFQHERVDQGNFLGATTNGFLNSRLSHPTICWGQFPAGPPEQ</sequence>
<evidence type="ECO:0000256" key="6">
    <source>
        <dbReference type="RuleBase" id="RU367018"/>
    </source>
</evidence>